<evidence type="ECO:0008006" key="3">
    <source>
        <dbReference type="Google" id="ProtNLM"/>
    </source>
</evidence>
<name>A0A318ZAU7_9EURO</name>
<dbReference type="SUPFAM" id="SSF48403">
    <property type="entry name" value="Ankyrin repeat"/>
    <property type="match status" value="1"/>
</dbReference>
<protein>
    <recommendedName>
        <fullName evidence="3">Ankyrin</fullName>
    </recommendedName>
</protein>
<proteinExistence type="predicted"/>
<dbReference type="AlphaFoldDB" id="A0A318ZAU7"/>
<organism evidence="1 2">
    <name type="scientific">Aspergillus saccharolyticus JOP 1030-1</name>
    <dbReference type="NCBI Taxonomy" id="1450539"/>
    <lineage>
        <taxon>Eukaryota</taxon>
        <taxon>Fungi</taxon>
        <taxon>Dikarya</taxon>
        <taxon>Ascomycota</taxon>
        <taxon>Pezizomycotina</taxon>
        <taxon>Eurotiomycetes</taxon>
        <taxon>Eurotiomycetidae</taxon>
        <taxon>Eurotiales</taxon>
        <taxon>Aspergillaceae</taxon>
        <taxon>Aspergillus</taxon>
        <taxon>Aspergillus subgen. Circumdati</taxon>
    </lineage>
</organism>
<dbReference type="EMBL" id="KZ821243">
    <property type="protein sequence ID" value="PYH43454.1"/>
    <property type="molecule type" value="Genomic_DNA"/>
</dbReference>
<dbReference type="Proteomes" id="UP000248349">
    <property type="component" value="Unassembled WGS sequence"/>
</dbReference>
<dbReference type="Gene3D" id="1.25.40.20">
    <property type="entry name" value="Ankyrin repeat-containing domain"/>
    <property type="match status" value="1"/>
</dbReference>
<keyword evidence="2" id="KW-1185">Reference proteome</keyword>
<reference evidence="1 2" key="1">
    <citation type="submission" date="2016-12" db="EMBL/GenBank/DDBJ databases">
        <title>The genomes of Aspergillus section Nigri reveals drivers in fungal speciation.</title>
        <authorList>
            <consortium name="DOE Joint Genome Institute"/>
            <person name="Vesth T.C."/>
            <person name="Nybo J."/>
            <person name="Theobald S."/>
            <person name="Brandl J."/>
            <person name="Frisvad J.C."/>
            <person name="Nielsen K.F."/>
            <person name="Lyhne E.K."/>
            <person name="Kogle M.E."/>
            <person name="Kuo A."/>
            <person name="Riley R."/>
            <person name="Clum A."/>
            <person name="Nolan M."/>
            <person name="Lipzen A."/>
            <person name="Salamov A."/>
            <person name="Henrissat B."/>
            <person name="Wiebenga A."/>
            <person name="De Vries R.P."/>
            <person name="Grigoriev I.V."/>
            <person name="Mortensen U.H."/>
            <person name="Andersen M.R."/>
            <person name="Baker S.E."/>
        </authorList>
    </citation>
    <scope>NUCLEOTIDE SEQUENCE [LARGE SCALE GENOMIC DNA]</scope>
    <source>
        <strain evidence="1 2">JOP 1030-1</strain>
    </source>
</reference>
<dbReference type="OrthoDB" id="4478987at2759"/>
<dbReference type="GeneID" id="37077672"/>
<dbReference type="RefSeq" id="XP_025429436.1">
    <property type="nucleotide sequence ID" value="XM_025576443.1"/>
</dbReference>
<sequence length="538" mass="60928">MDDNLDRPMWAEWCPRCIHQGAPKDLVIKFNQLSRRASPPLDPDNIQCIDGSNFLPAVESLWSKKGHGFDQLERILRPDTQGTDPATGPRTLKHTVQRRFQAIFLDSIQDHRLANNGRMFEFYCTCGAPQAPVPIANHRIYPFPNALHWALAKDSADQIRLAITCGLQSKTPVFYGYTLLGAAILAKAHNVIRYLFSHYRWRYPETADRYLMAQVNWVGRNCYKSPLELALVIRDKPTVWLLLELYGHGNPLVMRAPLLVQLCNSSATGVASSLNWLIKKIGVDLLGSNRQPNELPVQLTMAPEDNPLQGTDPAVYLLRQAITNGHWEPEHCSKLLSILLEQLRLNRDPAARLALLNDNLLDPYTAQNQPPPLAWCLKVENMPAFSELVREEGMDLDRPFVIFEGSRLYTLLSYAVSKDQPTAVDMLLQYGCNTEPRGPVSYHARNPPYPSPWKELVDMVIERTNDPHPAGGIVGLDQAFNESGSMFRKMTSRLIPHVDPRVFVTGIYEFPEWIDLVKDLISGPQIRAVRQMLDDHGY</sequence>
<gene>
    <name evidence="1" type="ORF">BP01DRAFT_367247</name>
</gene>
<evidence type="ECO:0000313" key="1">
    <source>
        <dbReference type="EMBL" id="PYH43454.1"/>
    </source>
</evidence>
<evidence type="ECO:0000313" key="2">
    <source>
        <dbReference type="Proteomes" id="UP000248349"/>
    </source>
</evidence>
<accession>A0A318ZAU7</accession>
<dbReference type="InterPro" id="IPR036770">
    <property type="entry name" value="Ankyrin_rpt-contain_sf"/>
</dbReference>